<gene>
    <name evidence="3" type="primary">CSON004087</name>
</gene>
<dbReference type="SMART" id="SM00225">
    <property type="entry name" value="BTB"/>
    <property type="match status" value="1"/>
</dbReference>
<dbReference type="PANTHER" id="PTHR45774">
    <property type="entry name" value="BTB/POZ DOMAIN-CONTAINING"/>
    <property type="match status" value="1"/>
</dbReference>
<dbReference type="SUPFAM" id="SSF54695">
    <property type="entry name" value="POZ domain"/>
    <property type="match status" value="1"/>
</dbReference>
<accession>A0A336N0U7</accession>
<dbReference type="VEuPathDB" id="VectorBase:CSON004087"/>
<evidence type="ECO:0000313" key="3">
    <source>
        <dbReference type="EMBL" id="SSX31778.1"/>
    </source>
</evidence>
<dbReference type="EMBL" id="UFQT01001780">
    <property type="protein sequence ID" value="SSX31778.1"/>
    <property type="molecule type" value="Genomic_DNA"/>
</dbReference>
<evidence type="ECO:0000259" key="1">
    <source>
        <dbReference type="PROSITE" id="PS50097"/>
    </source>
</evidence>
<sequence length="407" mass="46737">MPGIFFRYPFTEQAVRMLNERIMNVACGLGFRQIDVNKTALENFDLTLSENKMEQRSNILDFFNREKYCDVHFSCKSADGKSVIIGAHKLILAASSDVFEAEFFGEIAKNDVVKKEKEISVNDVEANVFKLFLSFIYGKNIVIENPFTLSEFYRVAHLYNCKSAMDFAKRQMMCQLNSQSSTVFYEVADVYDINDLKEACLNVFIQKTSEVLISPEFLAADPLTIEVIFKLESPSINTELDFVYAIERYIEHNKDNADKNVAEKVRPALSHIRFLTLDASDIAKTSLLTPQEIKRVISCLSSERDLSKMPPCLSVNTKRRSSNLKNEKVRLLFEVYNSKTCYRCVKQQNTSSHAIWNCGSAFNDSMLRQKLKNIYEKYNHCFVLDYSTSDLNTVFDMYEKAGYLGII</sequence>
<proteinExistence type="predicted"/>
<name>A0A336N0U7_CULSO</name>
<dbReference type="EMBL" id="UFQS01001780">
    <property type="protein sequence ID" value="SSX12327.1"/>
    <property type="molecule type" value="Genomic_DNA"/>
</dbReference>
<evidence type="ECO:0000313" key="2">
    <source>
        <dbReference type="EMBL" id="SSX12327.1"/>
    </source>
</evidence>
<dbReference type="Pfam" id="PF07707">
    <property type="entry name" value="BACK"/>
    <property type="match status" value="1"/>
</dbReference>
<dbReference type="PROSITE" id="PS50097">
    <property type="entry name" value="BTB"/>
    <property type="match status" value="1"/>
</dbReference>
<protein>
    <submittedName>
        <fullName evidence="3">CSON004087 protein</fullName>
    </submittedName>
</protein>
<dbReference type="Gene3D" id="3.30.710.10">
    <property type="entry name" value="Potassium Channel Kv1.1, Chain A"/>
    <property type="match status" value="1"/>
</dbReference>
<dbReference type="PANTHER" id="PTHR45774:SF4">
    <property type="entry name" value="AXUNDEAD, ISOFORM F"/>
    <property type="match status" value="1"/>
</dbReference>
<dbReference type="GO" id="GO:0022008">
    <property type="term" value="P:neurogenesis"/>
    <property type="evidence" value="ECO:0007669"/>
    <property type="project" value="TreeGrafter"/>
</dbReference>
<reference evidence="2" key="1">
    <citation type="submission" date="2018-04" db="EMBL/GenBank/DDBJ databases">
        <authorList>
            <person name="Go L.Y."/>
            <person name="Mitchell J.A."/>
        </authorList>
    </citation>
    <scope>NUCLEOTIDE SEQUENCE</scope>
    <source>
        <tissue evidence="2">Whole organism</tissue>
    </source>
</reference>
<dbReference type="Pfam" id="PF00651">
    <property type="entry name" value="BTB"/>
    <property type="match status" value="1"/>
</dbReference>
<dbReference type="CDD" id="cd18186">
    <property type="entry name" value="BTB_POZ_ZBTB_KLHL-like"/>
    <property type="match status" value="1"/>
</dbReference>
<dbReference type="Gene3D" id="1.25.40.420">
    <property type="match status" value="1"/>
</dbReference>
<organism evidence="3">
    <name type="scientific">Culicoides sonorensis</name>
    <name type="common">Biting midge</name>
    <dbReference type="NCBI Taxonomy" id="179676"/>
    <lineage>
        <taxon>Eukaryota</taxon>
        <taxon>Metazoa</taxon>
        <taxon>Ecdysozoa</taxon>
        <taxon>Arthropoda</taxon>
        <taxon>Hexapoda</taxon>
        <taxon>Insecta</taxon>
        <taxon>Pterygota</taxon>
        <taxon>Neoptera</taxon>
        <taxon>Endopterygota</taxon>
        <taxon>Diptera</taxon>
        <taxon>Nematocera</taxon>
        <taxon>Chironomoidea</taxon>
        <taxon>Ceratopogonidae</taxon>
        <taxon>Ceratopogoninae</taxon>
        <taxon>Culicoides</taxon>
        <taxon>Monoculicoides</taxon>
    </lineage>
</organism>
<dbReference type="InterPro" id="IPR011705">
    <property type="entry name" value="BACK"/>
</dbReference>
<dbReference type="InterPro" id="IPR000210">
    <property type="entry name" value="BTB/POZ_dom"/>
</dbReference>
<dbReference type="GO" id="GO:0005829">
    <property type="term" value="C:cytosol"/>
    <property type="evidence" value="ECO:0007669"/>
    <property type="project" value="TreeGrafter"/>
</dbReference>
<dbReference type="InterPro" id="IPR011333">
    <property type="entry name" value="SKP1/BTB/POZ_sf"/>
</dbReference>
<dbReference type="AlphaFoldDB" id="A0A336N0U7"/>
<reference evidence="3" key="2">
    <citation type="submission" date="2018-07" db="EMBL/GenBank/DDBJ databases">
        <authorList>
            <person name="Quirk P.G."/>
            <person name="Krulwich T.A."/>
        </authorList>
    </citation>
    <scope>NUCLEOTIDE SEQUENCE</scope>
</reference>
<feature type="domain" description="BTB" evidence="1">
    <location>
        <begin position="69"/>
        <end position="145"/>
    </location>
</feature>